<dbReference type="InterPro" id="IPR001789">
    <property type="entry name" value="Sig_transdc_resp-reg_receiver"/>
</dbReference>
<proteinExistence type="predicted"/>
<dbReference type="PANTHER" id="PTHR43228">
    <property type="entry name" value="TWO-COMPONENT RESPONSE REGULATOR"/>
    <property type="match status" value="1"/>
</dbReference>
<protein>
    <recommendedName>
        <fullName evidence="1">Response regulatory domain-containing protein</fullName>
    </recommendedName>
</protein>
<dbReference type="InterPro" id="IPR052048">
    <property type="entry name" value="ST_Response_Regulator"/>
</dbReference>
<gene>
    <name evidence="2" type="ORF">S01H1_01416</name>
</gene>
<name>X0SVP0_9ZZZZ</name>
<organism evidence="2">
    <name type="scientific">marine sediment metagenome</name>
    <dbReference type="NCBI Taxonomy" id="412755"/>
    <lineage>
        <taxon>unclassified sequences</taxon>
        <taxon>metagenomes</taxon>
        <taxon>ecological metagenomes</taxon>
    </lineage>
</organism>
<dbReference type="PANTHER" id="PTHR43228:SF1">
    <property type="entry name" value="TWO-COMPONENT RESPONSE REGULATOR ARR22"/>
    <property type="match status" value="1"/>
</dbReference>
<evidence type="ECO:0000259" key="1">
    <source>
        <dbReference type="PROSITE" id="PS50110"/>
    </source>
</evidence>
<dbReference type="EMBL" id="BARS01000611">
    <property type="protein sequence ID" value="GAF79962.1"/>
    <property type="molecule type" value="Genomic_DNA"/>
</dbReference>
<dbReference type="GO" id="GO:0000160">
    <property type="term" value="P:phosphorelay signal transduction system"/>
    <property type="evidence" value="ECO:0007669"/>
    <property type="project" value="InterPro"/>
</dbReference>
<reference evidence="2" key="1">
    <citation type="journal article" date="2014" name="Front. Microbiol.">
        <title>High frequency of phylogenetically diverse reductive dehalogenase-homologous genes in deep subseafloor sedimentary metagenomes.</title>
        <authorList>
            <person name="Kawai M."/>
            <person name="Futagami T."/>
            <person name="Toyoda A."/>
            <person name="Takaki Y."/>
            <person name="Nishi S."/>
            <person name="Hori S."/>
            <person name="Arai W."/>
            <person name="Tsubouchi T."/>
            <person name="Morono Y."/>
            <person name="Uchiyama I."/>
            <person name="Ito T."/>
            <person name="Fujiyama A."/>
            <person name="Inagaki F."/>
            <person name="Takami H."/>
        </authorList>
    </citation>
    <scope>NUCLEOTIDE SEQUENCE</scope>
    <source>
        <strain evidence="2">Expedition CK06-06</strain>
    </source>
</reference>
<comment type="caution">
    <text evidence="2">The sequence shown here is derived from an EMBL/GenBank/DDBJ whole genome shotgun (WGS) entry which is preliminary data.</text>
</comment>
<accession>X0SVP0</accession>
<feature type="domain" description="Response regulatory" evidence="1">
    <location>
        <begin position="24"/>
        <end position="86"/>
    </location>
</feature>
<dbReference type="AlphaFoldDB" id="X0SVP0"/>
<dbReference type="PROSITE" id="PS50110">
    <property type="entry name" value="RESPONSE_REGULATORY"/>
    <property type="match status" value="1"/>
</dbReference>
<dbReference type="InterPro" id="IPR011006">
    <property type="entry name" value="CheY-like_superfamily"/>
</dbReference>
<evidence type="ECO:0000313" key="2">
    <source>
        <dbReference type="EMBL" id="GAF79962.1"/>
    </source>
</evidence>
<sequence length="86" mass="9859">MFLNEEMKKVTINLSGNCNRREMRGLIVDDEFVSRKKAQRIMSQYGECDIATNGTETLEAFRLAHDEGRPYDLITMDILIPDMDGS</sequence>
<dbReference type="SUPFAM" id="SSF52172">
    <property type="entry name" value="CheY-like"/>
    <property type="match status" value="1"/>
</dbReference>
<dbReference type="Gene3D" id="3.40.50.2300">
    <property type="match status" value="1"/>
</dbReference>